<reference evidence="2" key="1">
    <citation type="journal article" date="2021" name="PeerJ">
        <title>Extensive microbial diversity within the chicken gut microbiome revealed by metagenomics and culture.</title>
        <authorList>
            <person name="Gilroy R."/>
            <person name="Ravi A."/>
            <person name="Getino M."/>
            <person name="Pursley I."/>
            <person name="Horton D.L."/>
            <person name="Alikhan N.F."/>
            <person name="Baker D."/>
            <person name="Gharbi K."/>
            <person name="Hall N."/>
            <person name="Watson M."/>
            <person name="Adriaenssens E.M."/>
            <person name="Foster-Nyarko E."/>
            <person name="Jarju S."/>
            <person name="Secka A."/>
            <person name="Antonio M."/>
            <person name="Oren A."/>
            <person name="Chaudhuri R.R."/>
            <person name="La Ragione R."/>
            <person name="Hildebrand F."/>
            <person name="Pallen M.J."/>
        </authorList>
    </citation>
    <scope>NUCLEOTIDE SEQUENCE</scope>
    <source>
        <strain evidence="2">CHK192-9172</strain>
    </source>
</reference>
<organism evidence="2 3">
    <name type="scientific">Candidatus Eubacterium avistercoris</name>
    <dbReference type="NCBI Taxonomy" id="2838567"/>
    <lineage>
        <taxon>Bacteria</taxon>
        <taxon>Bacillati</taxon>
        <taxon>Bacillota</taxon>
        <taxon>Clostridia</taxon>
        <taxon>Eubacteriales</taxon>
        <taxon>Eubacteriaceae</taxon>
        <taxon>Eubacterium</taxon>
    </lineage>
</organism>
<evidence type="ECO:0000256" key="1">
    <source>
        <dbReference type="SAM" id="Phobius"/>
    </source>
</evidence>
<reference evidence="2" key="2">
    <citation type="submission" date="2021-04" db="EMBL/GenBank/DDBJ databases">
        <authorList>
            <person name="Gilroy R."/>
        </authorList>
    </citation>
    <scope>NUCLEOTIDE SEQUENCE</scope>
    <source>
        <strain evidence="2">CHK192-9172</strain>
    </source>
</reference>
<keyword evidence="1" id="KW-0812">Transmembrane</keyword>
<dbReference type="AlphaFoldDB" id="A0A9D2IFR9"/>
<name>A0A9D2IFR9_9FIRM</name>
<feature type="transmembrane region" description="Helical" evidence="1">
    <location>
        <begin position="12"/>
        <end position="34"/>
    </location>
</feature>
<dbReference type="Proteomes" id="UP000824024">
    <property type="component" value="Unassembled WGS sequence"/>
</dbReference>
<keyword evidence="1" id="KW-1133">Transmembrane helix</keyword>
<accession>A0A9D2IFR9</accession>
<sequence>MKRFIKKKDGGFAAVPWVLMTFFLGVLMFLFLFYQSMGMAAKYMVQDALASAALAGEVVDMDILSSQDEYLITDLSKTRALFEDTLKQSLRLDAGFRPVEDASCFVRDMPVEIQELTLYNVSGGQVYKTDLLRGGGVLDYREETGLAGESRAVCMGNLLKQEGKLMEGAKDGDYNFSVTMLDGEKKKIKGTSLYARIRLGVRSYGGGTAVVEKDILTDVVENN</sequence>
<dbReference type="EMBL" id="DXCH01000195">
    <property type="protein sequence ID" value="HIZ07674.1"/>
    <property type="molecule type" value="Genomic_DNA"/>
</dbReference>
<evidence type="ECO:0000313" key="3">
    <source>
        <dbReference type="Proteomes" id="UP000824024"/>
    </source>
</evidence>
<comment type="caution">
    <text evidence="2">The sequence shown here is derived from an EMBL/GenBank/DDBJ whole genome shotgun (WGS) entry which is preliminary data.</text>
</comment>
<evidence type="ECO:0000313" key="2">
    <source>
        <dbReference type="EMBL" id="HIZ07674.1"/>
    </source>
</evidence>
<keyword evidence="1" id="KW-0472">Membrane</keyword>
<proteinExistence type="predicted"/>
<protein>
    <submittedName>
        <fullName evidence="2">Uncharacterized protein</fullName>
    </submittedName>
</protein>
<gene>
    <name evidence="2" type="ORF">IAA08_07050</name>
</gene>